<sequence length="170" mass="18667">MPRVSSWPVSWRAPSRIITGEAGVIHRAPAPRIWYVVINGHQARILHGLDDEAETVLEGPDRTLRDTLDDRPTRSYASAGSARSAVEPGHDPLAEDARRFLRDVFEQLDRDRRADAFDALVLVGAPGIVGTWRETIPGTLAPLVQSEIVRNLVPLPAADLRAALADLEKT</sequence>
<reference evidence="2 3" key="1">
    <citation type="submission" date="2019-12" db="EMBL/GenBank/DDBJ databases">
        <title>Maritimibacter sp. nov. sp. isolated from sea sand.</title>
        <authorList>
            <person name="Kim J."/>
            <person name="Jeong S.E."/>
            <person name="Jung H.S."/>
            <person name="Jeon C.O."/>
        </authorList>
    </citation>
    <scope>NUCLEOTIDE SEQUENCE [LARGE SCALE GENOMIC DNA]</scope>
    <source>
        <strain evidence="2 3">DP07</strain>
    </source>
</reference>
<comment type="caution">
    <text evidence="2">The sequence shown here is derived from an EMBL/GenBank/DDBJ whole genome shotgun (WGS) entry which is preliminary data.</text>
</comment>
<evidence type="ECO:0000313" key="2">
    <source>
        <dbReference type="EMBL" id="MZR11859.1"/>
    </source>
</evidence>
<dbReference type="Pfam" id="PF10116">
    <property type="entry name" value="Host_attach"/>
    <property type="match status" value="1"/>
</dbReference>
<dbReference type="Proteomes" id="UP000467322">
    <property type="component" value="Unassembled WGS sequence"/>
</dbReference>
<protein>
    <submittedName>
        <fullName evidence="2">Host attachment protein</fullName>
    </submittedName>
</protein>
<dbReference type="RefSeq" id="WP_161349977.1">
    <property type="nucleotide sequence ID" value="NZ_WTUX01000005.1"/>
</dbReference>
<feature type="compositionally biased region" description="Basic and acidic residues" evidence="1">
    <location>
        <begin position="63"/>
        <end position="73"/>
    </location>
</feature>
<dbReference type="AlphaFoldDB" id="A0A845LYJ9"/>
<accession>A0A845LYJ9</accession>
<dbReference type="InterPro" id="IPR019291">
    <property type="entry name" value="Host_attachment_protein"/>
</dbReference>
<keyword evidence="3" id="KW-1185">Reference proteome</keyword>
<evidence type="ECO:0000313" key="3">
    <source>
        <dbReference type="Proteomes" id="UP000467322"/>
    </source>
</evidence>
<evidence type="ECO:0000256" key="1">
    <source>
        <dbReference type="SAM" id="MobiDB-lite"/>
    </source>
</evidence>
<organism evidence="2 3">
    <name type="scientific">Maritimibacter harenae</name>
    <dbReference type="NCBI Taxonomy" id="2606218"/>
    <lineage>
        <taxon>Bacteria</taxon>
        <taxon>Pseudomonadati</taxon>
        <taxon>Pseudomonadota</taxon>
        <taxon>Alphaproteobacteria</taxon>
        <taxon>Rhodobacterales</taxon>
        <taxon>Roseobacteraceae</taxon>
        <taxon>Maritimibacter</taxon>
    </lineage>
</organism>
<feature type="region of interest" description="Disordered" evidence="1">
    <location>
        <begin position="63"/>
        <end position="90"/>
    </location>
</feature>
<proteinExistence type="predicted"/>
<gene>
    <name evidence="2" type="ORF">GQE99_02365</name>
</gene>
<name>A0A845LYJ9_9RHOB</name>
<dbReference type="EMBL" id="WTUX01000005">
    <property type="protein sequence ID" value="MZR11859.1"/>
    <property type="molecule type" value="Genomic_DNA"/>
</dbReference>
<feature type="compositionally biased region" description="Low complexity" evidence="1">
    <location>
        <begin position="74"/>
        <end position="85"/>
    </location>
</feature>